<feature type="transmembrane region" description="Helical" evidence="2">
    <location>
        <begin position="410"/>
        <end position="432"/>
    </location>
</feature>
<dbReference type="Proteomes" id="UP000317648">
    <property type="component" value="Chromosome"/>
</dbReference>
<accession>A0A518E054</accession>
<feature type="transmembrane region" description="Helical" evidence="2">
    <location>
        <begin position="444"/>
        <end position="462"/>
    </location>
</feature>
<feature type="transmembrane region" description="Helical" evidence="2">
    <location>
        <begin position="99"/>
        <end position="116"/>
    </location>
</feature>
<proteinExistence type="predicted"/>
<keyword evidence="2" id="KW-1133">Transmembrane helix</keyword>
<dbReference type="AlphaFoldDB" id="A0A518E054"/>
<keyword evidence="4" id="KW-1185">Reference proteome</keyword>
<keyword evidence="2" id="KW-0472">Membrane</keyword>
<feature type="transmembrane region" description="Helical" evidence="2">
    <location>
        <begin position="370"/>
        <end position="390"/>
    </location>
</feature>
<feature type="transmembrane region" description="Helical" evidence="2">
    <location>
        <begin position="468"/>
        <end position="485"/>
    </location>
</feature>
<dbReference type="RefSeq" id="WP_145056236.1">
    <property type="nucleotide sequence ID" value="NZ_CP036433.1"/>
</dbReference>
<dbReference type="KEGG" id="lcre:Pla8534_53130"/>
<feature type="transmembrane region" description="Helical" evidence="2">
    <location>
        <begin position="216"/>
        <end position="241"/>
    </location>
</feature>
<evidence type="ECO:0000256" key="1">
    <source>
        <dbReference type="SAM" id="MobiDB-lite"/>
    </source>
</evidence>
<feature type="transmembrane region" description="Helical" evidence="2">
    <location>
        <begin position="309"/>
        <end position="331"/>
    </location>
</feature>
<evidence type="ECO:0008006" key="5">
    <source>
        <dbReference type="Google" id="ProtNLM"/>
    </source>
</evidence>
<feature type="transmembrane region" description="Helical" evidence="2">
    <location>
        <begin position="128"/>
        <end position="146"/>
    </location>
</feature>
<reference evidence="3 4" key="1">
    <citation type="submission" date="2019-02" db="EMBL/GenBank/DDBJ databases">
        <title>Deep-cultivation of Planctomycetes and their phenomic and genomic characterization uncovers novel biology.</title>
        <authorList>
            <person name="Wiegand S."/>
            <person name="Jogler M."/>
            <person name="Boedeker C."/>
            <person name="Pinto D."/>
            <person name="Vollmers J."/>
            <person name="Rivas-Marin E."/>
            <person name="Kohn T."/>
            <person name="Peeters S.H."/>
            <person name="Heuer A."/>
            <person name="Rast P."/>
            <person name="Oberbeckmann S."/>
            <person name="Bunk B."/>
            <person name="Jeske O."/>
            <person name="Meyerdierks A."/>
            <person name="Storesund J.E."/>
            <person name="Kallscheuer N."/>
            <person name="Luecker S."/>
            <person name="Lage O.M."/>
            <person name="Pohl T."/>
            <person name="Merkel B.J."/>
            <person name="Hornburger P."/>
            <person name="Mueller R.-W."/>
            <person name="Bruemmer F."/>
            <person name="Labrenz M."/>
            <person name="Spormann A.M."/>
            <person name="Op den Camp H."/>
            <person name="Overmann J."/>
            <person name="Amann R."/>
            <person name="Jetten M.S.M."/>
            <person name="Mascher T."/>
            <person name="Medema M.H."/>
            <person name="Devos D.P."/>
            <person name="Kaster A.-K."/>
            <person name="Ovreas L."/>
            <person name="Rohde M."/>
            <person name="Galperin M.Y."/>
            <person name="Jogler C."/>
        </authorList>
    </citation>
    <scope>NUCLEOTIDE SEQUENCE [LARGE SCALE GENOMIC DNA]</scope>
    <source>
        <strain evidence="3 4">Pla85_3_4</strain>
    </source>
</reference>
<feature type="transmembrane region" description="Helical" evidence="2">
    <location>
        <begin position="343"/>
        <end position="363"/>
    </location>
</feature>
<sequence length="626" mass="68339">MTKDPANSAVRESSPGPLAWLAAPRTLFLLMLAAAGVMRTPGPDFLTYADWSAAVYEGNIDRVFSHQHVSVLGLPFNQWLAGPGLLIAPLNVLFEEKQAAYIAGFLCAAVFWRLFYQGMRELTDVGGAWLACGTAFVATPLGYYSTAISSETFSLLPAGVLFQQTILLARTGRASTPLVACATGVLLMIRPYLGVFAWPVLLPLCYLACRRGWRPGGICVTLCGGAIGLASMQIGVVNYWMTGDPLRSPYRFGDDGFQSLDRSSPFLGNVLFDTFHGLLPTHPLVGFGALLLPVLLVRAWRQGENREAAVWALAIVATAVNAYIQGCWYYWWLAVGPTFGMRGLLLVSLPAMAGVMRAWALLADRPRSRAVLTAVMLLGTLWSWLLLTQGPMDYLSWTYLLEGQLLELRFWGQLPQLLILLGSAALCGLMLVPAWPGTTRRGLFGAWFTMTLAVASLCQLQESRHPEATTIAGAAAVALAVSWLLSRTRMAGGRLARLQPLAERSVCVLFVLMLAGFVRLVPPTQAKIAPVPAEQAAFFYDYEVQGALQTLRGVEQRQVVRFAALRQSIAAFLVRSGKGEQEPPPLATDYLDDRSQRPASWRLFPPFSDNPGPESNPHQEETEDQG</sequence>
<name>A0A518E054_9BACT</name>
<protein>
    <recommendedName>
        <fullName evidence="5">Glycosyltransferase RgtA/B/C/D-like domain-containing protein</fullName>
    </recommendedName>
</protein>
<evidence type="ECO:0000313" key="3">
    <source>
        <dbReference type="EMBL" id="QDU97465.1"/>
    </source>
</evidence>
<feature type="transmembrane region" description="Helical" evidence="2">
    <location>
        <begin position="18"/>
        <end position="38"/>
    </location>
</feature>
<feature type="region of interest" description="Disordered" evidence="1">
    <location>
        <begin position="578"/>
        <end position="626"/>
    </location>
</feature>
<feature type="transmembrane region" description="Helical" evidence="2">
    <location>
        <begin position="506"/>
        <end position="522"/>
    </location>
</feature>
<dbReference type="EMBL" id="CP036433">
    <property type="protein sequence ID" value="QDU97465.1"/>
    <property type="molecule type" value="Genomic_DNA"/>
</dbReference>
<feature type="transmembrane region" description="Helical" evidence="2">
    <location>
        <begin position="192"/>
        <end position="209"/>
    </location>
</feature>
<keyword evidence="2" id="KW-0812">Transmembrane</keyword>
<organism evidence="3 4">
    <name type="scientific">Lignipirellula cremea</name>
    <dbReference type="NCBI Taxonomy" id="2528010"/>
    <lineage>
        <taxon>Bacteria</taxon>
        <taxon>Pseudomonadati</taxon>
        <taxon>Planctomycetota</taxon>
        <taxon>Planctomycetia</taxon>
        <taxon>Pirellulales</taxon>
        <taxon>Pirellulaceae</taxon>
        <taxon>Lignipirellula</taxon>
    </lineage>
</organism>
<evidence type="ECO:0000313" key="4">
    <source>
        <dbReference type="Proteomes" id="UP000317648"/>
    </source>
</evidence>
<gene>
    <name evidence="3" type="ORF">Pla8534_53130</name>
</gene>
<evidence type="ECO:0000256" key="2">
    <source>
        <dbReference type="SAM" id="Phobius"/>
    </source>
</evidence>
<feature type="transmembrane region" description="Helical" evidence="2">
    <location>
        <begin position="275"/>
        <end position="297"/>
    </location>
</feature>